<evidence type="ECO:0000256" key="8">
    <source>
        <dbReference type="SAM" id="Coils"/>
    </source>
</evidence>
<comment type="subunit">
    <text evidence="7">Component of the SMC5-SMC6 complex.</text>
</comment>
<evidence type="ECO:0000259" key="9">
    <source>
        <dbReference type="Pfam" id="PF08743"/>
    </source>
</evidence>
<evidence type="ECO:0000313" key="10">
    <source>
        <dbReference type="EMBL" id="PVU87768.1"/>
    </source>
</evidence>
<keyword evidence="8" id="KW-0175">Coiled coil</keyword>
<feature type="domain" description="Non-structural maintenance of chromosome element 4 C-terminal" evidence="9">
    <location>
        <begin position="210"/>
        <end position="295"/>
    </location>
</feature>
<protein>
    <recommendedName>
        <fullName evidence="7">Non-structural maintenance of chromosomes element 4</fullName>
    </recommendedName>
</protein>
<dbReference type="OrthoDB" id="361242at2759"/>
<evidence type="ECO:0000256" key="6">
    <source>
        <dbReference type="ARBA" id="ARBA00023242"/>
    </source>
</evidence>
<comment type="subcellular location">
    <subcellularLocation>
        <location evidence="1 7">Nucleus</location>
    </subcellularLocation>
</comment>
<dbReference type="PANTHER" id="PTHR16140">
    <property type="entry name" value="NON-STRUCTURAL MAINTENANCE OF CHROMOSOMES ELEMENT 4"/>
    <property type="match status" value="1"/>
</dbReference>
<dbReference type="GO" id="GO:0030915">
    <property type="term" value="C:Smc5-Smc6 complex"/>
    <property type="evidence" value="ECO:0007669"/>
    <property type="project" value="UniProtKB-UniRule"/>
</dbReference>
<dbReference type="GO" id="GO:0005634">
    <property type="term" value="C:nucleus"/>
    <property type="evidence" value="ECO:0007669"/>
    <property type="project" value="UniProtKB-SubCell"/>
</dbReference>
<dbReference type="InterPro" id="IPR014854">
    <property type="entry name" value="Nse4_C"/>
</dbReference>
<evidence type="ECO:0000256" key="2">
    <source>
        <dbReference type="ARBA" id="ARBA00008997"/>
    </source>
</evidence>
<keyword evidence="5 7" id="KW-0234">DNA repair</keyword>
<name>A0A2T9Y623_9FUNG</name>
<evidence type="ECO:0000256" key="5">
    <source>
        <dbReference type="ARBA" id="ARBA00023204"/>
    </source>
</evidence>
<evidence type="ECO:0000313" key="11">
    <source>
        <dbReference type="Proteomes" id="UP000245383"/>
    </source>
</evidence>
<reference evidence="10 11" key="1">
    <citation type="journal article" date="2018" name="MBio">
        <title>Comparative Genomics Reveals the Core Gene Toolbox for the Fungus-Insect Symbiosis.</title>
        <authorList>
            <person name="Wang Y."/>
            <person name="Stata M."/>
            <person name="Wang W."/>
            <person name="Stajich J.E."/>
            <person name="White M.M."/>
            <person name="Moncalvo J.M."/>
        </authorList>
    </citation>
    <scope>NUCLEOTIDE SEQUENCE [LARGE SCALE GENOMIC DNA]</scope>
    <source>
        <strain evidence="10 11">SWE-8-4</strain>
    </source>
</reference>
<dbReference type="STRING" id="133385.A0A2T9Y623"/>
<dbReference type="AlphaFoldDB" id="A0A2T9Y623"/>
<comment type="caution">
    <text evidence="10">The sequence shown here is derived from an EMBL/GenBank/DDBJ whole genome shotgun (WGS) entry which is preliminary data.</text>
</comment>
<gene>
    <name evidence="10" type="ORF">BB561_006186</name>
</gene>
<evidence type="ECO:0000256" key="1">
    <source>
        <dbReference type="ARBA" id="ARBA00004123"/>
    </source>
</evidence>
<comment type="similarity">
    <text evidence="2 7">Belongs to the NSE4 family.</text>
</comment>
<keyword evidence="11" id="KW-1185">Reference proteome</keyword>
<keyword evidence="6 7" id="KW-0539">Nucleus</keyword>
<proteinExistence type="inferred from homology"/>
<dbReference type="GO" id="GO:0006281">
    <property type="term" value="P:DNA repair"/>
    <property type="evidence" value="ECO:0007669"/>
    <property type="project" value="UniProtKB-UniRule"/>
</dbReference>
<accession>A0A2T9Y623</accession>
<dbReference type="Proteomes" id="UP000245383">
    <property type="component" value="Unassembled WGS sequence"/>
</dbReference>
<evidence type="ECO:0000256" key="4">
    <source>
        <dbReference type="ARBA" id="ARBA00023172"/>
    </source>
</evidence>
<keyword evidence="4 7" id="KW-0233">DNA recombination</keyword>
<dbReference type="Pfam" id="PF08743">
    <property type="entry name" value="Nse4_C"/>
    <property type="match status" value="1"/>
</dbReference>
<keyword evidence="3 7" id="KW-0227">DNA damage</keyword>
<comment type="function">
    <text evidence="7">Component of the SMC5-SMC6 complex, that promotes sister chromatid alignment after DNA damage and facilitates double-stranded DNA breaks (DSBs) repair via homologous recombination between sister chromatids.</text>
</comment>
<dbReference type="EMBL" id="MBFR01000448">
    <property type="protein sequence ID" value="PVU87768.1"/>
    <property type="molecule type" value="Genomic_DNA"/>
</dbReference>
<organism evidence="10 11">
    <name type="scientific">Smittium simulii</name>
    <dbReference type="NCBI Taxonomy" id="133385"/>
    <lineage>
        <taxon>Eukaryota</taxon>
        <taxon>Fungi</taxon>
        <taxon>Fungi incertae sedis</taxon>
        <taxon>Zoopagomycota</taxon>
        <taxon>Kickxellomycotina</taxon>
        <taxon>Harpellomycetes</taxon>
        <taxon>Harpellales</taxon>
        <taxon>Legeriomycetaceae</taxon>
        <taxon>Smittium</taxon>
    </lineage>
</organism>
<evidence type="ECO:0000256" key="3">
    <source>
        <dbReference type="ARBA" id="ARBA00022763"/>
    </source>
</evidence>
<evidence type="ECO:0000256" key="7">
    <source>
        <dbReference type="RuleBase" id="RU365071"/>
    </source>
</evidence>
<dbReference type="GO" id="GO:0006310">
    <property type="term" value="P:DNA recombination"/>
    <property type="evidence" value="ECO:0007669"/>
    <property type="project" value="UniProtKB-UniRule"/>
</dbReference>
<sequence>MDDQTDTRKTQMLEKAEQRKLRKQYRKKLETTEQKRAELVDSNTDILIEELEEANKLFENVTTTYEASLDSRLLLISAVIGEAQARKLKLDSIGLDIDQVIKKARIKLFGHNPDEREAAGIVPDWGVLGKIASKFSKRVPGLDSLSGPLNADPPKPRAIRKTRNLSNGANTSQGSTKVNELNKLDFSKQINETTKRVKQIHSLLQELGSIHLFEFVINPHSFAETVENVFYLSFLIRDGKAYIDDESGQPLLAACEPPDQEAYKHGLVKKQVVFDIDMTLWEQLIDVYSIENSIIPARNP</sequence>
<dbReference type="PANTHER" id="PTHR16140:SF0">
    <property type="entry name" value="NON-STRUCTURAL MAINTENANCE OF CHROMOSOMES ELEMENT 4"/>
    <property type="match status" value="1"/>
</dbReference>
<feature type="coiled-coil region" evidence="8">
    <location>
        <begin position="15"/>
        <end position="42"/>
    </location>
</feature>
<dbReference type="InterPro" id="IPR027786">
    <property type="entry name" value="Nse4/EID"/>
</dbReference>